<proteinExistence type="predicted"/>
<organism evidence="1">
    <name type="scientific">metagenome</name>
    <dbReference type="NCBI Taxonomy" id="256318"/>
    <lineage>
        <taxon>unclassified sequences</taxon>
        <taxon>metagenomes</taxon>
    </lineage>
</organism>
<sequence>MAFQSSAAANRPDAVASILAAGSISRDDVARLRADVFRDGIVSRDEAERMFDLNDRCTNNDPAWMAFFVEGLTDHLVWRTEPRGHVSDEDARFLIERIRKDGRIDSRAEFELIVTVIDRAESCPQELVVLALGAVRDVVLQGSGLLFGPQRRRAGVVDAADVEALRTILYAQAGDGSLRVSRQEADLLFGLNDATRGAENAPAWQGLFVQAIASHLVNPLGAPRLPTRAEALARQRWLESHSGGAGGILAGMTGEIVHGRFGSAWAALDPFGARERQAREAEAAAEAAAQAGRAAIDADEAAWLSTRIPDTRAIDDNERALLAFIKAEALATPAALAPLFARAGL</sequence>
<protein>
    <submittedName>
        <fullName evidence="1">Uncharacterized protein</fullName>
    </submittedName>
</protein>
<reference evidence="1" key="1">
    <citation type="submission" date="2018-07" db="EMBL/GenBank/DDBJ databases">
        <authorList>
            <person name="Quirk P.G."/>
            <person name="Krulwich T.A."/>
        </authorList>
    </citation>
    <scope>NUCLEOTIDE SEQUENCE</scope>
</reference>
<evidence type="ECO:0000313" key="1">
    <source>
        <dbReference type="EMBL" id="SUS05285.1"/>
    </source>
</evidence>
<gene>
    <name evidence="1" type="ORF">DF3PB_1830005</name>
</gene>
<accession>A0A380TAE9</accession>
<dbReference type="EMBL" id="UIDG01000094">
    <property type="protein sequence ID" value="SUS05285.1"/>
    <property type="molecule type" value="Genomic_DNA"/>
</dbReference>
<name>A0A380TAE9_9ZZZZ</name>
<dbReference type="AlphaFoldDB" id="A0A380TAE9"/>